<comment type="caution">
    <text evidence="2">The sequence shown here is derived from an EMBL/GenBank/DDBJ whole genome shotgun (WGS) entry which is preliminary data.</text>
</comment>
<feature type="transmembrane region" description="Helical" evidence="1">
    <location>
        <begin position="118"/>
        <end position="139"/>
    </location>
</feature>
<gene>
    <name evidence="2" type="ORF">JFN90_21980</name>
</gene>
<feature type="transmembrane region" description="Helical" evidence="1">
    <location>
        <begin position="61"/>
        <end position="89"/>
    </location>
</feature>
<reference evidence="2 3" key="1">
    <citation type="submission" date="2020-12" db="EMBL/GenBank/DDBJ databases">
        <title>Geomonas sp. Red259, isolated from paddy soil.</title>
        <authorList>
            <person name="Xu Z."/>
            <person name="Zhang Z."/>
            <person name="Masuda Y."/>
            <person name="Itoh H."/>
            <person name="Senoo K."/>
        </authorList>
    </citation>
    <scope>NUCLEOTIDE SEQUENCE [LARGE SCALE GENOMIC DNA]</scope>
    <source>
        <strain evidence="2 3">Red259</strain>
    </source>
</reference>
<evidence type="ECO:0000313" key="3">
    <source>
        <dbReference type="Proteomes" id="UP000641025"/>
    </source>
</evidence>
<sequence>MDYIEKARFRAKRRKSAWNLLLLPAIITSLCALWVGSYKVLNTLHSTVHPGQNFGITGKGLGAVLAAVTPFFGALPVAMIIGNFLVWLIPPARKALDEEAKPFPSTSFINAQKQLLKLAYVLVPVSLALGILGALMPWYS</sequence>
<evidence type="ECO:0000313" key="2">
    <source>
        <dbReference type="EMBL" id="MBJ6802809.1"/>
    </source>
</evidence>
<accession>A0ABS0YXY9</accession>
<dbReference type="Proteomes" id="UP000641025">
    <property type="component" value="Unassembled WGS sequence"/>
</dbReference>
<proteinExistence type="predicted"/>
<dbReference type="RefSeq" id="WP_199397279.1">
    <property type="nucleotide sequence ID" value="NZ_JAEMHK010000030.1"/>
</dbReference>
<keyword evidence="1" id="KW-0812">Transmembrane</keyword>
<feature type="transmembrane region" description="Helical" evidence="1">
    <location>
        <begin position="20"/>
        <end position="41"/>
    </location>
</feature>
<name>A0ABS0YXY9_9BACT</name>
<evidence type="ECO:0000256" key="1">
    <source>
        <dbReference type="SAM" id="Phobius"/>
    </source>
</evidence>
<keyword evidence="1" id="KW-0472">Membrane</keyword>
<protein>
    <submittedName>
        <fullName evidence="2">Uncharacterized protein</fullName>
    </submittedName>
</protein>
<keyword evidence="3" id="KW-1185">Reference proteome</keyword>
<keyword evidence="1" id="KW-1133">Transmembrane helix</keyword>
<organism evidence="2 3">
    <name type="scientific">Geomonas propionica</name>
    <dbReference type="NCBI Taxonomy" id="2798582"/>
    <lineage>
        <taxon>Bacteria</taxon>
        <taxon>Pseudomonadati</taxon>
        <taxon>Thermodesulfobacteriota</taxon>
        <taxon>Desulfuromonadia</taxon>
        <taxon>Geobacterales</taxon>
        <taxon>Geobacteraceae</taxon>
        <taxon>Geomonas</taxon>
    </lineage>
</organism>
<dbReference type="EMBL" id="JAEMHK010000030">
    <property type="protein sequence ID" value="MBJ6802809.1"/>
    <property type="molecule type" value="Genomic_DNA"/>
</dbReference>